<evidence type="ECO:0000256" key="2">
    <source>
        <dbReference type="ARBA" id="ARBA00022692"/>
    </source>
</evidence>
<sequence length="287" mass="30836">MARTLHIGVLALLAAAAADRRLPVLSLRGGASSIRYQSGRSAVEPSRALVPAEPEMSNAERVFVVQQFERPAVRKAFMQKVYSTVTVQLLLTTAIIALLRASPLMAVQLMSRLGLGMVFLPLLPLVALQYMPNQRQASSPLAYLLLGLFTAFEALSIGSVTAGMSTALLLRAAATTAAATGGLTLYALTTRRDVSASGGLLSGGMWALFVLGGFQMLFGGDWMITVRLAAGVALYMGYLVVNTQMMMGGKKKRQIRPNEHLLAAATLYTDIVSLFMHLATIMDRDER</sequence>
<dbReference type="EMBL" id="JWZX01000823">
    <property type="protein sequence ID" value="KOO35549.1"/>
    <property type="molecule type" value="Genomic_DNA"/>
</dbReference>
<feature type="transmembrane region" description="Helical" evidence="5">
    <location>
        <begin position="140"/>
        <end position="162"/>
    </location>
</feature>
<dbReference type="PANTHER" id="PTHR23291:SF50">
    <property type="entry name" value="PROTEIN LIFEGUARD 4"/>
    <property type="match status" value="1"/>
</dbReference>
<feature type="transmembrane region" description="Helical" evidence="5">
    <location>
        <begin position="224"/>
        <end position="241"/>
    </location>
</feature>
<name>A0A0M0K9T5_9EUKA</name>
<dbReference type="AlphaFoldDB" id="A0A0M0K9T5"/>
<evidence type="ECO:0000313" key="8">
    <source>
        <dbReference type="Proteomes" id="UP000037460"/>
    </source>
</evidence>
<dbReference type="Proteomes" id="UP000037460">
    <property type="component" value="Unassembled WGS sequence"/>
</dbReference>
<keyword evidence="6" id="KW-0732">Signal</keyword>
<protein>
    <submittedName>
        <fullName evidence="7">Nmda receptor glutamate-binding chain</fullName>
    </submittedName>
</protein>
<feature type="transmembrane region" description="Helical" evidence="5">
    <location>
        <begin position="168"/>
        <end position="188"/>
    </location>
</feature>
<dbReference type="OrthoDB" id="7933078at2759"/>
<evidence type="ECO:0000256" key="6">
    <source>
        <dbReference type="SAM" id="SignalP"/>
    </source>
</evidence>
<keyword evidence="3 5" id="KW-1133">Transmembrane helix</keyword>
<keyword evidence="4 5" id="KW-0472">Membrane</keyword>
<evidence type="ECO:0000256" key="4">
    <source>
        <dbReference type="ARBA" id="ARBA00023136"/>
    </source>
</evidence>
<feature type="chain" id="PRO_5005602567" evidence="6">
    <location>
        <begin position="19"/>
        <end position="287"/>
    </location>
</feature>
<evidence type="ECO:0000313" key="7">
    <source>
        <dbReference type="EMBL" id="KOO35549.1"/>
    </source>
</evidence>
<comment type="caution">
    <text evidence="7">The sequence shown here is derived from an EMBL/GenBank/DDBJ whole genome shotgun (WGS) entry which is preliminary data.</text>
</comment>
<feature type="transmembrane region" description="Helical" evidence="5">
    <location>
        <begin position="109"/>
        <end position="128"/>
    </location>
</feature>
<evidence type="ECO:0000256" key="1">
    <source>
        <dbReference type="ARBA" id="ARBA00004141"/>
    </source>
</evidence>
<evidence type="ECO:0000256" key="5">
    <source>
        <dbReference type="RuleBase" id="RU004379"/>
    </source>
</evidence>
<feature type="signal peptide" evidence="6">
    <location>
        <begin position="1"/>
        <end position="18"/>
    </location>
</feature>
<accession>A0A0M0K9T5</accession>
<feature type="transmembrane region" description="Helical" evidence="5">
    <location>
        <begin position="261"/>
        <end position="282"/>
    </location>
</feature>
<keyword evidence="8" id="KW-1185">Reference proteome</keyword>
<keyword evidence="2 5" id="KW-0812">Transmembrane</keyword>
<comment type="similarity">
    <text evidence="5">Belongs to the BI1 family.</text>
</comment>
<evidence type="ECO:0000256" key="3">
    <source>
        <dbReference type="ARBA" id="ARBA00022989"/>
    </source>
</evidence>
<dbReference type="InterPro" id="IPR006214">
    <property type="entry name" value="Bax_inhibitor_1-related"/>
</dbReference>
<dbReference type="PANTHER" id="PTHR23291">
    <property type="entry name" value="BAX INHIBITOR-RELATED"/>
    <property type="match status" value="1"/>
</dbReference>
<reference evidence="8" key="1">
    <citation type="journal article" date="2015" name="PLoS Genet.">
        <title>Genome Sequence and Transcriptome Analyses of Chrysochromulina tobin: Metabolic Tools for Enhanced Algal Fitness in the Prominent Order Prymnesiales (Haptophyceae).</title>
        <authorList>
            <person name="Hovde B.T."/>
            <person name="Deodato C.R."/>
            <person name="Hunsperger H.M."/>
            <person name="Ryken S.A."/>
            <person name="Yost W."/>
            <person name="Jha R.K."/>
            <person name="Patterson J."/>
            <person name="Monnat R.J. Jr."/>
            <person name="Barlow S.B."/>
            <person name="Starkenburg S.R."/>
            <person name="Cattolico R.A."/>
        </authorList>
    </citation>
    <scope>NUCLEOTIDE SEQUENCE</scope>
    <source>
        <strain evidence="8">CCMP291</strain>
    </source>
</reference>
<dbReference type="Pfam" id="PF01027">
    <property type="entry name" value="Bax1-I"/>
    <property type="match status" value="1"/>
</dbReference>
<organism evidence="7 8">
    <name type="scientific">Chrysochromulina tobinii</name>
    <dbReference type="NCBI Taxonomy" id="1460289"/>
    <lineage>
        <taxon>Eukaryota</taxon>
        <taxon>Haptista</taxon>
        <taxon>Haptophyta</taxon>
        <taxon>Prymnesiophyceae</taxon>
        <taxon>Prymnesiales</taxon>
        <taxon>Chrysochromulinaceae</taxon>
        <taxon>Chrysochromulina</taxon>
    </lineage>
</organism>
<keyword evidence="7" id="KW-0675">Receptor</keyword>
<feature type="transmembrane region" description="Helical" evidence="5">
    <location>
        <begin position="200"/>
        <end position="218"/>
    </location>
</feature>
<gene>
    <name evidence="7" type="ORF">Ctob_015086</name>
</gene>
<proteinExistence type="inferred from homology"/>
<comment type="subcellular location">
    <subcellularLocation>
        <location evidence="1">Membrane</location>
        <topology evidence="1">Multi-pass membrane protein</topology>
    </subcellularLocation>
</comment>
<dbReference type="GO" id="GO:0016020">
    <property type="term" value="C:membrane"/>
    <property type="evidence" value="ECO:0007669"/>
    <property type="project" value="UniProtKB-SubCell"/>
</dbReference>